<dbReference type="Pfam" id="PF12833">
    <property type="entry name" value="HTH_18"/>
    <property type="match status" value="1"/>
</dbReference>
<evidence type="ECO:0000256" key="3">
    <source>
        <dbReference type="ARBA" id="ARBA00023163"/>
    </source>
</evidence>
<comment type="caution">
    <text evidence="5">The sequence shown here is derived from an EMBL/GenBank/DDBJ whole genome shotgun (WGS) entry which is preliminary data.</text>
</comment>
<keyword evidence="1" id="KW-0805">Transcription regulation</keyword>
<dbReference type="RefSeq" id="WP_093518341.1">
    <property type="nucleotide sequence ID" value="NZ_FOSK01000003.1"/>
</dbReference>
<dbReference type="EMBL" id="FOSK01000003">
    <property type="protein sequence ID" value="SFK25534.1"/>
    <property type="molecule type" value="Genomic_DNA"/>
</dbReference>
<evidence type="ECO:0000256" key="2">
    <source>
        <dbReference type="ARBA" id="ARBA00023125"/>
    </source>
</evidence>
<name>A0A1I3Y106_9HYPH</name>
<dbReference type="GO" id="GO:0003677">
    <property type="term" value="F:DNA binding"/>
    <property type="evidence" value="ECO:0007669"/>
    <property type="project" value="UniProtKB-KW"/>
</dbReference>
<dbReference type="InterPro" id="IPR020449">
    <property type="entry name" value="Tscrpt_reg_AraC-type_HTH"/>
</dbReference>
<dbReference type="InterPro" id="IPR009057">
    <property type="entry name" value="Homeodomain-like_sf"/>
</dbReference>
<organism evidence="5 6">
    <name type="scientific">Pseudovibrio ascidiaceicola</name>
    <dbReference type="NCBI Taxonomy" id="285279"/>
    <lineage>
        <taxon>Bacteria</taxon>
        <taxon>Pseudomonadati</taxon>
        <taxon>Pseudomonadota</taxon>
        <taxon>Alphaproteobacteria</taxon>
        <taxon>Hyphomicrobiales</taxon>
        <taxon>Stappiaceae</taxon>
        <taxon>Pseudovibrio</taxon>
    </lineage>
</organism>
<dbReference type="PROSITE" id="PS01124">
    <property type="entry name" value="HTH_ARAC_FAMILY_2"/>
    <property type="match status" value="1"/>
</dbReference>
<gene>
    <name evidence="5" type="ORF">SAMN04488518_103285</name>
</gene>
<dbReference type="Proteomes" id="UP000199598">
    <property type="component" value="Unassembled WGS sequence"/>
</dbReference>
<dbReference type="PANTHER" id="PTHR46796:SF6">
    <property type="entry name" value="ARAC SUBFAMILY"/>
    <property type="match status" value="1"/>
</dbReference>
<evidence type="ECO:0000313" key="6">
    <source>
        <dbReference type="Proteomes" id="UP000199598"/>
    </source>
</evidence>
<dbReference type="SMART" id="SM00342">
    <property type="entry name" value="HTH_ARAC"/>
    <property type="match status" value="1"/>
</dbReference>
<sequence length="349" mass="39141">MNAQQSDASTLPRNHFSLNVVEQHERFDLWRESLGCLYEVEASCKQSRQTFFGDIKSVLLENVILSDAKAQSHLANRSSAAMARDGLDHYLLLIKKSGSGEFWSNKTRHQSKPGDCIFVDLSQEAFSTQTAYSNFTMLIPRSKLDPLVKDAADLHNSILHAADPLVTLLKEHICLLAKQSLSMSYEQAQAIIPASIGLLAACLQSNERHSDQEQSGIKIALLGRARRIIEANLNNPNLTPAYLCKSLGITRANLYVLFEPLGGVSSYIRQYRLRAVARAILSSTNKFTSIYQIAQEYGFTNESSFSRLFKQRFGMSPSDAREQKGALLAHATKEETEGRRFETWVQHLR</sequence>
<dbReference type="PROSITE" id="PS00041">
    <property type="entry name" value="HTH_ARAC_FAMILY_1"/>
    <property type="match status" value="1"/>
</dbReference>
<dbReference type="InterPro" id="IPR050204">
    <property type="entry name" value="AraC_XylS_family_regulators"/>
</dbReference>
<dbReference type="PANTHER" id="PTHR46796">
    <property type="entry name" value="HTH-TYPE TRANSCRIPTIONAL ACTIVATOR RHAS-RELATED"/>
    <property type="match status" value="1"/>
</dbReference>
<evidence type="ECO:0000256" key="1">
    <source>
        <dbReference type="ARBA" id="ARBA00023015"/>
    </source>
</evidence>
<dbReference type="InterPro" id="IPR018060">
    <property type="entry name" value="HTH_AraC"/>
</dbReference>
<dbReference type="Gene3D" id="1.10.10.60">
    <property type="entry name" value="Homeodomain-like"/>
    <property type="match status" value="1"/>
</dbReference>
<keyword evidence="6" id="KW-1185">Reference proteome</keyword>
<dbReference type="PRINTS" id="PR00032">
    <property type="entry name" value="HTHARAC"/>
</dbReference>
<keyword evidence="2 5" id="KW-0238">DNA-binding</keyword>
<protein>
    <submittedName>
        <fullName evidence="5">AraC-type DNA-binding protein</fullName>
    </submittedName>
</protein>
<evidence type="ECO:0000259" key="4">
    <source>
        <dbReference type="PROSITE" id="PS01124"/>
    </source>
</evidence>
<evidence type="ECO:0000313" key="5">
    <source>
        <dbReference type="EMBL" id="SFK25534.1"/>
    </source>
</evidence>
<dbReference type="InterPro" id="IPR018062">
    <property type="entry name" value="HTH_AraC-typ_CS"/>
</dbReference>
<reference evidence="5 6" key="1">
    <citation type="submission" date="2016-10" db="EMBL/GenBank/DDBJ databases">
        <authorList>
            <person name="Varghese N."/>
            <person name="Submissions S."/>
        </authorList>
    </citation>
    <scope>NUCLEOTIDE SEQUENCE [LARGE SCALE GENOMIC DNA]</scope>
    <source>
        <strain evidence="5 6">DSM 16392</strain>
    </source>
</reference>
<proteinExistence type="predicted"/>
<keyword evidence="3" id="KW-0804">Transcription</keyword>
<feature type="domain" description="HTH araC/xylS-type" evidence="4">
    <location>
        <begin position="223"/>
        <end position="323"/>
    </location>
</feature>
<dbReference type="SUPFAM" id="SSF46689">
    <property type="entry name" value="Homeodomain-like"/>
    <property type="match status" value="1"/>
</dbReference>
<accession>A0A1I3Y106</accession>